<dbReference type="InterPro" id="IPR011993">
    <property type="entry name" value="PH-like_dom_sf"/>
</dbReference>
<organism evidence="3 4">
    <name type="scientific">Sitophilus oryzae</name>
    <name type="common">Rice weevil</name>
    <name type="synonym">Curculio oryzae</name>
    <dbReference type="NCBI Taxonomy" id="7048"/>
    <lineage>
        <taxon>Eukaryota</taxon>
        <taxon>Metazoa</taxon>
        <taxon>Ecdysozoa</taxon>
        <taxon>Arthropoda</taxon>
        <taxon>Hexapoda</taxon>
        <taxon>Insecta</taxon>
        <taxon>Pterygota</taxon>
        <taxon>Neoptera</taxon>
        <taxon>Endopterygota</taxon>
        <taxon>Coleoptera</taxon>
        <taxon>Polyphaga</taxon>
        <taxon>Cucujiformia</taxon>
        <taxon>Curculionidae</taxon>
        <taxon>Dryophthorinae</taxon>
        <taxon>Sitophilus</taxon>
    </lineage>
</organism>
<evidence type="ECO:0000259" key="2">
    <source>
        <dbReference type="PROSITE" id="PS50003"/>
    </source>
</evidence>
<reference evidence="4" key="1">
    <citation type="submission" date="2025-08" db="UniProtKB">
        <authorList>
            <consortium name="RefSeq"/>
        </authorList>
    </citation>
    <scope>IDENTIFICATION</scope>
    <source>
        <tissue evidence="4">Gonads</tissue>
    </source>
</reference>
<dbReference type="InterPro" id="IPR037843">
    <property type="entry name" value="Kindlin/fermitin"/>
</dbReference>
<dbReference type="OrthoDB" id="10057618at2759"/>
<dbReference type="InterPro" id="IPR019748">
    <property type="entry name" value="FERM_central"/>
</dbReference>
<feature type="compositionally biased region" description="Polar residues" evidence="1">
    <location>
        <begin position="208"/>
        <end position="219"/>
    </location>
</feature>
<dbReference type="AlphaFoldDB" id="A0A6J2X1Z9"/>
<dbReference type="SMART" id="SM00295">
    <property type="entry name" value="B41"/>
    <property type="match status" value="1"/>
</dbReference>
<dbReference type="InterPro" id="IPR019749">
    <property type="entry name" value="Band_41_domain"/>
</dbReference>
<dbReference type="GO" id="GO:0007160">
    <property type="term" value="P:cell-matrix adhesion"/>
    <property type="evidence" value="ECO:0007669"/>
    <property type="project" value="TreeGrafter"/>
</dbReference>
<evidence type="ECO:0000313" key="3">
    <source>
        <dbReference type="Proteomes" id="UP000504635"/>
    </source>
</evidence>
<dbReference type="CDD" id="cd13205">
    <property type="entry name" value="FERM_C_fermitin"/>
    <property type="match status" value="1"/>
</dbReference>
<dbReference type="Proteomes" id="UP000504635">
    <property type="component" value="Unplaced"/>
</dbReference>
<dbReference type="GO" id="GO:0048513">
    <property type="term" value="P:animal organ development"/>
    <property type="evidence" value="ECO:0007669"/>
    <property type="project" value="UniProtKB-ARBA"/>
</dbReference>
<sequence>MQFNGEIIGDGTWNLRVFVTDLQTERQIRVKGDVHIGGVMLRLVEDLEISMDWSDHALWWPEKNIWLSRTRSTLDQCGVHADALLHFTPMHKSLRVQLPDLRYLDMKVDFSIKTFSAVVHVCKELGMRHPEELSFCKPLEPNHLKYNYKDMPKKKHEQNGTTRNGLLAPDTNTFIANSSPVGSTGSLENSSPVMCAPVTPSRGPPSSTPINSPGSTGTWRKNGYANDFNGSGYSPGVNSLSLEQLNGSLDSSLAQSPSTPNPEARRSLVRPKSLIEKARMNVAWLDSSLSIMEQGVRERDTLCLRFKFYVFYDLNPKYDAVRINQIYEQAKWQLLNEEIDCTEEEMLMFAALQLQVNLQASKPQQQTIPESNGASLSPLDDDIDAALNNLQTTLEGSSLSTRSSDITSVPELKDQLRFLKPKRFTLKAYKKYWFTCRDLHLYMFKNREDMVHSSSCVMDINLKGCEVTPDVNISQNKYVIKLEVPSSEGMTEMYIRCDDETQYSRWMACCRLAAKGRSLADSSYETEKQTILDFLNLQRRAEEPYINPSSLDIQVEDFISPKYLKRSRGKLTQRILEAHANVKNLSLVDAKMNYIKAWQLLPEYGITLFVVKFMDCKKEELLGVAYNRIMKMDINSGDHQKTWRFNTMKAWNVNWEIKHMMVQFEEGNIVFSCLSADCKVIHEFIGGYIFLSTRSKDASQTLNEELFHKLTGGWS</sequence>
<dbReference type="RefSeq" id="XP_030744969.1">
    <property type="nucleotide sequence ID" value="XM_030889109.1"/>
</dbReference>
<dbReference type="CDD" id="cd17096">
    <property type="entry name" value="FERM_F1_kindlins"/>
    <property type="match status" value="1"/>
</dbReference>
<dbReference type="FunCoup" id="A0A6J2X1Z9">
    <property type="interactions" value="320"/>
</dbReference>
<dbReference type="GeneID" id="115874058"/>
<keyword evidence="3" id="KW-1185">Reference proteome</keyword>
<dbReference type="Pfam" id="PF00373">
    <property type="entry name" value="FERM_M"/>
    <property type="match status" value="1"/>
</dbReference>
<dbReference type="Pfam" id="PF00169">
    <property type="entry name" value="PH"/>
    <property type="match status" value="1"/>
</dbReference>
<dbReference type="InterPro" id="IPR001849">
    <property type="entry name" value="PH_domain"/>
</dbReference>
<dbReference type="InterPro" id="IPR035963">
    <property type="entry name" value="FERM_2"/>
</dbReference>
<proteinExistence type="predicted"/>
<dbReference type="PANTHER" id="PTHR16160:SF13">
    <property type="entry name" value="FERMITIN 2-RELATED"/>
    <property type="match status" value="1"/>
</dbReference>
<evidence type="ECO:0000256" key="1">
    <source>
        <dbReference type="SAM" id="MobiDB-lite"/>
    </source>
</evidence>
<dbReference type="Gene3D" id="3.10.20.90">
    <property type="entry name" value="Phosphatidylinositol 3-kinase Catalytic Subunit, Chain A, domain 1"/>
    <property type="match status" value="2"/>
</dbReference>
<dbReference type="PROSITE" id="PS50003">
    <property type="entry name" value="PH_DOMAIN"/>
    <property type="match status" value="1"/>
</dbReference>
<feature type="region of interest" description="Disordered" evidence="1">
    <location>
        <begin position="178"/>
        <end position="223"/>
    </location>
</feature>
<dbReference type="GO" id="GO:0048731">
    <property type="term" value="P:system development"/>
    <property type="evidence" value="ECO:0007669"/>
    <property type="project" value="UniProtKB-ARBA"/>
</dbReference>
<gene>
    <name evidence="4" type="primary">LOC115874058</name>
</gene>
<dbReference type="SUPFAM" id="SSF50729">
    <property type="entry name" value="PH domain-like"/>
    <property type="match status" value="2"/>
</dbReference>
<dbReference type="CDD" id="cd17095">
    <property type="entry name" value="FERM_F0_kindlins"/>
    <property type="match status" value="1"/>
</dbReference>
<dbReference type="CDD" id="cd14473">
    <property type="entry name" value="FERM_B-lobe"/>
    <property type="match status" value="1"/>
</dbReference>
<dbReference type="InterPro" id="IPR014352">
    <property type="entry name" value="FERM/acyl-CoA-bd_prot_sf"/>
</dbReference>
<name>A0A6J2X1Z9_SITOR</name>
<evidence type="ECO:0000313" key="4">
    <source>
        <dbReference type="RefSeq" id="XP_030744969.1"/>
    </source>
</evidence>
<dbReference type="Gene3D" id="2.30.29.30">
    <property type="entry name" value="Pleckstrin-homology domain (PH domain)/Phosphotyrosine-binding domain (PTB)"/>
    <property type="match status" value="2"/>
</dbReference>
<dbReference type="Pfam" id="PF18124">
    <property type="entry name" value="Kindlin_2_N"/>
    <property type="match status" value="1"/>
</dbReference>
<dbReference type="Gene3D" id="1.20.80.10">
    <property type="match status" value="1"/>
</dbReference>
<protein>
    <submittedName>
        <fullName evidence="4">Unc-112-related protein-like</fullName>
    </submittedName>
</protein>
<dbReference type="GO" id="GO:0030055">
    <property type="term" value="C:cell-substrate junction"/>
    <property type="evidence" value="ECO:0007669"/>
    <property type="project" value="TreeGrafter"/>
</dbReference>
<dbReference type="InterPro" id="IPR040790">
    <property type="entry name" value="Kindlin_2_N"/>
</dbReference>
<dbReference type="GO" id="GO:0005178">
    <property type="term" value="F:integrin binding"/>
    <property type="evidence" value="ECO:0007669"/>
    <property type="project" value="TreeGrafter"/>
</dbReference>
<accession>A0A6J2X1Z9</accession>
<dbReference type="InParanoid" id="A0A6J2X1Z9"/>
<feature type="domain" description="PH" evidence="2">
    <location>
        <begin position="411"/>
        <end position="515"/>
    </location>
</feature>
<dbReference type="PANTHER" id="PTHR16160">
    <property type="entry name" value="FERMITIN 2-RELATED"/>
    <property type="match status" value="1"/>
</dbReference>
<dbReference type="SMART" id="SM00233">
    <property type="entry name" value="PH"/>
    <property type="match status" value="1"/>
</dbReference>
<dbReference type="SUPFAM" id="SSF47031">
    <property type="entry name" value="Second domain of FERM"/>
    <property type="match status" value="1"/>
</dbReference>
<dbReference type="KEGG" id="soy:115874058"/>
<feature type="compositionally biased region" description="Polar residues" evidence="1">
    <location>
        <begin position="178"/>
        <end position="192"/>
    </location>
</feature>
<dbReference type="GO" id="GO:0007229">
    <property type="term" value="P:integrin-mediated signaling pathway"/>
    <property type="evidence" value="ECO:0007669"/>
    <property type="project" value="InterPro"/>
</dbReference>